<dbReference type="EMBL" id="VUJU01015765">
    <property type="protein sequence ID" value="KAF0692166.1"/>
    <property type="molecule type" value="Genomic_DNA"/>
</dbReference>
<dbReference type="Proteomes" id="UP000478052">
    <property type="component" value="Unassembled WGS sequence"/>
</dbReference>
<reference evidence="1 2" key="1">
    <citation type="submission" date="2019-08" db="EMBL/GenBank/DDBJ databases">
        <title>Whole genome of Aphis craccivora.</title>
        <authorList>
            <person name="Voronova N.V."/>
            <person name="Shulinski R.S."/>
            <person name="Bandarenka Y.V."/>
            <person name="Zhorov D.G."/>
            <person name="Warner D."/>
        </authorList>
    </citation>
    <scope>NUCLEOTIDE SEQUENCE [LARGE SCALE GENOMIC DNA]</scope>
    <source>
        <strain evidence="1">180601</strain>
        <tissue evidence="1">Whole Body</tissue>
    </source>
</reference>
<evidence type="ECO:0000313" key="1">
    <source>
        <dbReference type="EMBL" id="KAF0692166.1"/>
    </source>
</evidence>
<comment type="caution">
    <text evidence="1">The sequence shown here is derived from an EMBL/GenBank/DDBJ whole genome shotgun (WGS) entry which is preliminary data.</text>
</comment>
<sequence length="173" mass="19847">IPQRPIPAIIVKWVEPTLDELNNLTETSPIGRIYEVDISYPQELHDKHNDLPFLPQNDKMDTSNLPKDHPCYIPDRKKITESIITSLNSMVKRKNTKIVHEHEAMSYGLIVKASEDVPTELLAEHNIPTAPVIYRGSENRPDVARHFVDTVTDISLNIEKITEDQYNHKHVRG</sequence>
<accession>A0A6G0VK79</accession>
<keyword evidence="2" id="KW-1185">Reference proteome</keyword>
<protein>
    <submittedName>
        <fullName evidence="1">Uncharacterized protein</fullName>
    </submittedName>
</protein>
<feature type="non-terminal residue" evidence="1">
    <location>
        <position position="1"/>
    </location>
</feature>
<proteinExistence type="predicted"/>
<name>A0A6G0VK79_APHCR</name>
<gene>
    <name evidence="1" type="ORF">FWK35_00035653</name>
</gene>
<evidence type="ECO:0000313" key="2">
    <source>
        <dbReference type="Proteomes" id="UP000478052"/>
    </source>
</evidence>
<dbReference type="OrthoDB" id="6602337at2759"/>
<dbReference type="AlphaFoldDB" id="A0A6G0VK79"/>
<organism evidence="1 2">
    <name type="scientific">Aphis craccivora</name>
    <name type="common">Cowpea aphid</name>
    <dbReference type="NCBI Taxonomy" id="307492"/>
    <lineage>
        <taxon>Eukaryota</taxon>
        <taxon>Metazoa</taxon>
        <taxon>Ecdysozoa</taxon>
        <taxon>Arthropoda</taxon>
        <taxon>Hexapoda</taxon>
        <taxon>Insecta</taxon>
        <taxon>Pterygota</taxon>
        <taxon>Neoptera</taxon>
        <taxon>Paraneoptera</taxon>
        <taxon>Hemiptera</taxon>
        <taxon>Sternorrhyncha</taxon>
        <taxon>Aphidomorpha</taxon>
        <taxon>Aphidoidea</taxon>
        <taxon>Aphididae</taxon>
        <taxon>Aphidini</taxon>
        <taxon>Aphis</taxon>
        <taxon>Aphis</taxon>
    </lineage>
</organism>